<dbReference type="PANTHER" id="PTHR42850">
    <property type="entry name" value="METALLOPHOSPHOESTERASE"/>
    <property type="match status" value="1"/>
</dbReference>
<feature type="domain" description="Calcineurin-like phosphoesterase" evidence="1">
    <location>
        <begin position="31"/>
        <end position="226"/>
    </location>
</feature>
<evidence type="ECO:0000313" key="3">
    <source>
        <dbReference type="Proteomes" id="UP000265750"/>
    </source>
</evidence>
<dbReference type="Pfam" id="PF00149">
    <property type="entry name" value="Metallophos"/>
    <property type="match status" value="1"/>
</dbReference>
<dbReference type="OrthoDB" id="9807890at2"/>
<dbReference type="Proteomes" id="UP000265750">
    <property type="component" value="Unassembled WGS sequence"/>
</dbReference>
<dbReference type="EMBL" id="QYRN01000010">
    <property type="protein sequence ID" value="RIX98506.1"/>
    <property type="molecule type" value="Genomic_DNA"/>
</dbReference>
<evidence type="ECO:0000313" key="2">
    <source>
        <dbReference type="EMBL" id="RIX98506.1"/>
    </source>
</evidence>
<dbReference type="InterPro" id="IPR004843">
    <property type="entry name" value="Calcineurin-like_PHP"/>
</dbReference>
<reference evidence="3" key="1">
    <citation type="submission" date="2018-09" db="EMBL/GenBank/DDBJ databases">
        <authorList>
            <person name="Tuo L."/>
        </authorList>
    </citation>
    <scope>NUCLEOTIDE SEQUENCE [LARGE SCALE GENOMIC DNA]</scope>
    <source>
        <strain evidence="3">M2BS4Y-1</strain>
    </source>
</reference>
<dbReference type="InterPro" id="IPR029052">
    <property type="entry name" value="Metallo-depent_PP-like"/>
</dbReference>
<dbReference type="GO" id="GO:0008803">
    <property type="term" value="F:bis(5'-nucleosyl)-tetraphosphatase (symmetrical) activity"/>
    <property type="evidence" value="ECO:0007669"/>
    <property type="project" value="TreeGrafter"/>
</dbReference>
<organism evidence="2 3">
    <name type="scientific">Aureimonas flava</name>
    <dbReference type="NCBI Taxonomy" id="2320271"/>
    <lineage>
        <taxon>Bacteria</taxon>
        <taxon>Pseudomonadati</taxon>
        <taxon>Pseudomonadota</taxon>
        <taxon>Alphaproteobacteria</taxon>
        <taxon>Hyphomicrobiales</taxon>
        <taxon>Aurantimonadaceae</taxon>
        <taxon>Aureimonas</taxon>
    </lineage>
</organism>
<name>A0A3A1WHK9_9HYPH</name>
<dbReference type="GO" id="GO:0110154">
    <property type="term" value="P:RNA decapping"/>
    <property type="evidence" value="ECO:0007669"/>
    <property type="project" value="TreeGrafter"/>
</dbReference>
<dbReference type="Gene3D" id="3.60.21.10">
    <property type="match status" value="1"/>
</dbReference>
<dbReference type="PANTHER" id="PTHR42850:SF4">
    <property type="entry name" value="ZINC-DEPENDENT ENDOPOLYPHOSPHATASE"/>
    <property type="match status" value="1"/>
</dbReference>
<sequence length="263" mass="28784">MLERLLARPAPASPPSDREVRRKLDIGVDPMRAYAVGDVHGCIDKLRRLEEAIVADAAEQPSSKLLVYLGDYIDRGPGSAAVIEHLMAPPPDGFSRVCLCGNHEEVLIDVVDGRRSLDDWLRLGGERTLRSYGYDLTYMAKHRRGGGGDRTGEILSALPERHIAFLRQLPSVLSTPSFVFVHAGLRPGAPLAEQRDEDLLWIREPFLTEGAPELGRLVVHGHTPAEEPVAQRGRIGVDTGAYMGGPLTAVRLAEGTMAFLQTR</sequence>
<comment type="caution">
    <text evidence="2">The sequence shown here is derived from an EMBL/GenBank/DDBJ whole genome shotgun (WGS) entry which is preliminary data.</text>
</comment>
<dbReference type="GO" id="GO:0005737">
    <property type="term" value="C:cytoplasm"/>
    <property type="evidence" value="ECO:0007669"/>
    <property type="project" value="TreeGrafter"/>
</dbReference>
<protein>
    <submittedName>
        <fullName evidence="2">Serine/threonine protein phosphatase</fullName>
    </submittedName>
</protein>
<dbReference type="SUPFAM" id="SSF56300">
    <property type="entry name" value="Metallo-dependent phosphatases"/>
    <property type="match status" value="1"/>
</dbReference>
<dbReference type="AlphaFoldDB" id="A0A3A1WHK9"/>
<dbReference type="InterPro" id="IPR050126">
    <property type="entry name" value="Ap4A_hydrolase"/>
</dbReference>
<keyword evidence="3" id="KW-1185">Reference proteome</keyword>
<accession>A0A3A1WHK9</accession>
<proteinExistence type="predicted"/>
<evidence type="ECO:0000259" key="1">
    <source>
        <dbReference type="Pfam" id="PF00149"/>
    </source>
</evidence>
<dbReference type="GO" id="GO:0016791">
    <property type="term" value="F:phosphatase activity"/>
    <property type="evidence" value="ECO:0007669"/>
    <property type="project" value="TreeGrafter"/>
</dbReference>
<gene>
    <name evidence="2" type="ORF">D3218_16945</name>
</gene>
<dbReference type="CDD" id="cd00144">
    <property type="entry name" value="MPP_PPP_family"/>
    <property type="match status" value="1"/>
</dbReference>